<dbReference type="InterPro" id="IPR036388">
    <property type="entry name" value="WH-like_DNA-bd_sf"/>
</dbReference>
<organism evidence="7 8">
    <name type="scientific">Paraburkholderia tropica</name>
    <dbReference type="NCBI Taxonomy" id="92647"/>
    <lineage>
        <taxon>Bacteria</taxon>
        <taxon>Pseudomonadati</taxon>
        <taxon>Pseudomonadota</taxon>
        <taxon>Betaproteobacteria</taxon>
        <taxon>Burkholderiales</taxon>
        <taxon>Burkholderiaceae</taxon>
        <taxon>Paraburkholderia</taxon>
    </lineage>
</organism>
<dbReference type="GO" id="GO:0003700">
    <property type="term" value="F:DNA-binding transcription factor activity"/>
    <property type="evidence" value="ECO:0007669"/>
    <property type="project" value="InterPro"/>
</dbReference>
<dbReference type="Gene3D" id="3.40.190.290">
    <property type="match status" value="1"/>
</dbReference>
<accession>A0A1A5XD50</accession>
<dbReference type="Pfam" id="PF03466">
    <property type="entry name" value="LysR_substrate"/>
    <property type="match status" value="1"/>
</dbReference>
<dbReference type="GeneID" id="61306524"/>
<dbReference type="EMBL" id="FNZM01000016">
    <property type="protein sequence ID" value="SEK07899.1"/>
    <property type="molecule type" value="Genomic_DNA"/>
</dbReference>
<dbReference type="PANTHER" id="PTHR30126">
    <property type="entry name" value="HTH-TYPE TRANSCRIPTIONAL REGULATOR"/>
    <property type="match status" value="1"/>
</dbReference>
<dbReference type="PANTHER" id="PTHR30126:SF98">
    <property type="entry name" value="HTH-TYPE TRANSCRIPTIONAL ACTIVATOR BAUR"/>
    <property type="match status" value="1"/>
</dbReference>
<evidence type="ECO:0000259" key="5">
    <source>
        <dbReference type="PROSITE" id="PS50931"/>
    </source>
</evidence>
<comment type="caution">
    <text evidence="7">The sequence shown here is derived from an EMBL/GenBank/DDBJ whole genome shotgun (WGS) entry which is preliminary data.</text>
</comment>
<dbReference type="Proteomes" id="UP000247515">
    <property type="component" value="Unassembled WGS sequence"/>
</dbReference>
<proteinExistence type="inferred from homology"/>
<reference evidence="7 8" key="1">
    <citation type="submission" date="2016-10" db="EMBL/GenBank/DDBJ databases">
        <authorList>
            <person name="Varghese N."/>
            <person name="Submissions S."/>
        </authorList>
    </citation>
    <scope>NUCLEOTIDE SEQUENCE [LARGE SCALE GENOMIC DNA]</scope>
    <source>
        <strain evidence="7 8">LMG 22274</strain>
    </source>
</reference>
<evidence type="ECO:0000313" key="9">
    <source>
        <dbReference type="Proteomes" id="UP000247515"/>
    </source>
</evidence>
<sequence>MLKISDFDLRQLRVFKAVADCGGFSAAEASLNMTLSAISLQMAELEGRVGLRLCERGRGGFRLTDAGRRLYDSVEKLIASVEDFHVDIGAIHGRISGRLSIGTVDNTISNPGGRLAAALRAVRERDSDLSITLEIGSASQIEDAVQSGRLDVGIGPFRGAVASLSYEHLYTESLQLYCGRGHAFFDGPPSTFDPSAVTGIDYVTRGYFRELKELPELENFRLAAVANNMEGVAMLVLSGKLVGFLPRHYAAYWIERDLMRVLFEQSLEHRVEFNVISRRDQKVTERLRLFLRALREPGARN</sequence>
<reference evidence="6 9" key="2">
    <citation type="submission" date="2018-05" db="EMBL/GenBank/DDBJ databases">
        <title>Genomic Encyclopedia of Type Strains, Phase IV (KMG-V): Genome sequencing to study the core and pangenomes of soil and plant-associated prokaryotes.</title>
        <authorList>
            <person name="Whitman W."/>
        </authorList>
    </citation>
    <scope>NUCLEOTIDE SEQUENCE [LARGE SCALE GENOMIC DNA]</scope>
    <source>
        <strain evidence="6 9">SIr-6563</strain>
    </source>
</reference>
<keyword evidence="4" id="KW-0804">Transcription</keyword>
<keyword evidence="3 7" id="KW-0238">DNA-binding</keyword>
<dbReference type="Gene3D" id="1.10.10.10">
    <property type="entry name" value="Winged helix-like DNA-binding domain superfamily/Winged helix DNA-binding domain"/>
    <property type="match status" value="1"/>
</dbReference>
<evidence type="ECO:0000313" key="7">
    <source>
        <dbReference type="EMBL" id="SEK07899.1"/>
    </source>
</evidence>
<evidence type="ECO:0000313" key="8">
    <source>
        <dbReference type="Proteomes" id="UP000183529"/>
    </source>
</evidence>
<comment type="similarity">
    <text evidence="1">Belongs to the LysR transcriptional regulatory family.</text>
</comment>
<protein>
    <submittedName>
        <fullName evidence="6">DNA-binding transcriptional LysR family regulator</fullName>
    </submittedName>
    <submittedName>
        <fullName evidence="7">DNA-binding transcriptional regulator, LysR family</fullName>
    </submittedName>
</protein>
<dbReference type="InterPro" id="IPR005119">
    <property type="entry name" value="LysR_subst-bd"/>
</dbReference>
<feature type="domain" description="HTH lysR-type" evidence="5">
    <location>
        <begin position="7"/>
        <end position="64"/>
    </location>
</feature>
<keyword evidence="9" id="KW-1185">Reference proteome</keyword>
<dbReference type="EMBL" id="QJJV01000019">
    <property type="protein sequence ID" value="PXX11516.1"/>
    <property type="molecule type" value="Genomic_DNA"/>
</dbReference>
<dbReference type="Pfam" id="PF00126">
    <property type="entry name" value="HTH_1"/>
    <property type="match status" value="1"/>
</dbReference>
<name>A0A1A5XD50_9BURK</name>
<dbReference type="AlphaFoldDB" id="A0A1A5XD50"/>
<dbReference type="SUPFAM" id="SSF53850">
    <property type="entry name" value="Periplasmic binding protein-like II"/>
    <property type="match status" value="1"/>
</dbReference>
<gene>
    <name evidence="6" type="ORF">C7400_11983</name>
    <name evidence="7" type="ORF">SAMN05216550_11698</name>
</gene>
<dbReference type="SUPFAM" id="SSF46785">
    <property type="entry name" value="Winged helix' DNA-binding domain"/>
    <property type="match status" value="1"/>
</dbReference>
<evidence type="ECO:0000256" key="4">
    <source>
        <dbReference type="ARBA" id="ARBA00023163"/>
    </source>
</evidence>
<dbReference type="PROSITE" id="PS50931">
    <property type="entry name" value="HTH_LYSR"/>
    <property type="match status" value="1"/>
</dbReference>
<dbReference type="InterPro" id="IPR036390">
    <property type="entry name" value="WH_DNA-bd_sf"/>
</dbReference>
<dbReference type="GO" id="GO:0000976">
    <property type="term" value="F:transcription cis-regulatory region binding"/>
    <property type="evidence" value="ECO:0007669"/>
    <property type="project" value="TreeGrafter"/>
</dbReference>
<dbReference type="RefSeq" id="WP_065060518.1">
    <property type="nucleotide sequence ID" value="NZ_CADFGN010000014.1"/>
</dbReference>
<evidence type="ECO:0000256" key="2">
    <source>
        <dbReference type="ARBA" id="ARBA00023015"/>
    </source>
</evidence>
<keyword evidence="2" id="KW-0805">Transcription regulation</keyword>
<dbReference type="InterPro" id="IPR000847">
    <property type="entry name" value="LysR_HTH_N"/>
</dbReference>
<evidence type="ECO:0000256" key="3">
    <source>
        <dbReference type="ARBA" id="ARBA00023125"/>
    </source>
</evidence>
<evidence type="ECO:0000313" key="6">
    <source>
        <dbReference type="EMBL" id="PXX11516.1"/>
    </source>
</evidence>
<dbReference type="Proteomes" id="UP000183529">
    <property type="component" value="Unassembled WGS sequence"/>
</dbReference>
<dbReference type="CDD" id="cd05466">
    <property type="entry name" value="PBP2_LTTR_substrate"/>
    <property type="match status" value="1"/>
</dbReference>
<evidence type="ECO:0000256" key="1">
    <source>
        <dbReference type="ARBA" id="ARBA00009437"/>
    </source>
</evidence>
<dbReference type="OrthoDB" id="8587655at2"/>